<dbReference type="EMBL" id="CM045876">
    <property type="protein sequence ID" value="KAI7942461.1"/>
    <property type="molecule type" value="Genomic_DNA"/>
</dbReference>
<protein>
    <submittedName>
        <fullName evidence="1">Uncharacterized protein</fullName>
    </submittedName>
</protein>
<proteinExistence type="predicted"/>
<dbReference type="Proteomes" id="UP001060170">
    <property type="component" value="Chromosome 12"/>
</dbReference>
<reference evidence="2" key="1">
    <citation type="journal article" date="2018" name="BMC Genomics">
        <title>Genomic insights into host adaptation between the wheat stripe rust pathogen (Puccinia striiformis f. sp. tritici) and the barley stripe rust pathogen (Puccinia striiformis f. sp. hordei).</title>
        <authorList>
            <person name="Xia C."/>
            <person name="Wang M."/>
            <person name="Yin C."/>
            <person name="Cornejo O.E."/>
            <person name="Hulbert S.H."/>
            <person name="Chen X."/>
        </authorList>
    </citation>
    <scope>NUCLEOTIDE SEQUENCE [LARGE SCALE GENOMIC DNA]</scope>
    <source>
        <strain evidence="2">93-210</strain>
    </source>
</reference>
<reference evidence="1 2" key="3">
    <citation type="journal article" date="2022" name="Microbiol. Spectr.">
        <title>Folding features and dynamics of 3D genome architecture in plant fungal pathogens.</title>
        <authorList>
            <person name="Xia C."/>
        </authorList>
    </citation>
    <scope>NUCLEOTIDE SEQUENCE [LARGE SCALE GENOMIC DNA]</scope>
    <source>
        <strain evidence="1 2">93-210</strain>
    </source>
</reference>
<keyword evidence="2" id="KW-1185">Reference proteome</keyword>
<sequence length="176" mass="19794">MSSTEPDNKLTKPNTGETRTPDIPQMDGLTNTIVQSCIKSLPLLTQDNFSSWKSQILTIFEMLDIKDVFTIGKGVLTKKTELLMRGMILTKLAATTYASVVNHGNSDDVLKIWASIIHEFASTDEANRRRIWNTFSYLPFNESDIPGFMNEVKSFLEKMHEVGITVDSDINTLAYP</sequence>
<gene>
    <name evidence="1" type="ORF">MJO28_012488</name>
</gene>
<reference evidence="2" key="2">
    <citation type="journal article" date="2018" name="Mol. Plant Microbe Interact.">
        <title>Genome sequence resources for the wheat stripe rust pathogen (Puccinia striiformis f. sp. tritici) and the barley stripe rust pathogen (Puccinia striiformis f. sp. hordei).</title>
        <authorList>
            <person name="Xia C."/>
            <person name="Wang M."/>
            <person name="Yin C."/>
            <person name="Cornejo O.E."/>
            <person name="Hulbert S.H."/>
            <person name="Chen X."/>
        </authorList>
    </citation>
    <scope>NUCLEOTIDE SEQUENCE [LARGE SCALE GENOMIC DNA]</scope>
    <source>
        <strain evidence="2">93-210</strain>
    </source>
</reference>
<evidence type="ECO:0000313" key="1">
    <source>
        <dbReference type="EMBL" id="KAI7942461.1"/>
    </source>
</evidence>
<evidence type="ECO:0000313" key="2">
    <source>
        <dbReference type="Proteomes" id="UP001060170"/>
    </source>
</evidence>
<organism evidence="1 2">
    <name type="scientific">Puccinia striiformis f. sp. tritici</name>
    <dbReference type="NCBI Taxonomy" id="168172"/>
    <lineage>
        <taxon>Eukaryota</taxon>
        <taxon>Fungi</taxon>
        <taxon>Dikarya</taxon>
        <taxon>Basidiomycota</taxon>
        <taxon>Pucciniomycotina</taxon>
        <taxon>Pucciniomycetes</taxon>
        <taxon>Pucciniales</taxon>
        <taxon>Pucciniaceae</taxon>
        <taxon>Puccinia</taxon>
    </lineage>
</organism>
<accession>A0ACC0E1A2</accession>
<comment type="caution">
    <text evidence="1">The sequence shown here is derived from an EMBL/GenBank/DDBJ whole genome shotgun (WGS) entry which is preliminary data.</text>
</comment>
<name>A0ACC0E1A2_9BASI</name>